<evidence type="ECO:0000313" key="2">
    <source>
        <dbReference type="EMBL" id="TWI95967.1"/>
    </source>
</evidence>
<dbReference type="OrthoDB" id="792396at2"/>
<feature type="transmembrane region" description="Helical" evidence="1">
    <location>
        <begin position="82"/>
        <end position="108"/>
    </location>
</feature>
<gene>
    <name evidence="2" type="ORF">JN11_04242</name>
</gene>
<feature type="transmembrane region" description="Helical" evidence="1">
    <location>
        <begin position="114"/>
        <end position="136"/>
    </location>
</feature>
<organism evidence="2 3">
    <name type="scientific">Mucilaginibacter frigoritolerans</name>
    <dbReference type="NCBI Taxonomy" id="652788"/>
    <lineage>
        <taxon>Bacteria</taxon>
        <taxon>Pseudomonadati</taxon>
        <taxon>Bacteroidota</taxon>
        <taxon>Sphingobacteriia</taxon>
        <taxon>Sphingobacteriales</taxon>
        <taxon>Sphingobacteriaceae</taxon>
        <taxon>Mucilaginibacter</taxon>
    </lineage>
</organism>
<comment type="caution">
    <text evidence="2">The sequence shown here is derived from an EMBL/GenBank/DDBJ whole genome shotgun (WGS) entry which is preliminary data.</text>
</comment>
<reference evidence="2 3" key="1">
    <citation type="submission" date="2019-07" db="EMBL/GenBank/DDBJ databases">
        <title>Genomic Encyclopedia of Archaeal and Bacterial Type Strains, Phase II (KMG-II): from individual species to whole genera.</title>
        <authorList>
            <person name="Goeker M."/>
        </authorList>
    </citation>
    <scope>NUCLEOTIDE SEQUENCE [LARGE SCALE GENOMIC DNA]</scope>
    <source>
        <strain evidence="2 3">ATCC BAA-1854</strain>
    </source>
</reference>
<keyword evidence="1" id="KW-0472">Membrane</keyword>
<dbReference type="EMBL" id="VLLI01000014">
    <property type="protein sequence ID" value="TWI95967.1"/>
    <property type="molecule type" value="Genomic_DNA"/>
</dbReference>
<accession>A0A562TQU3</accession>
<dbReference type="RefSeq" id="WP_144915772.1">
    <property type="nucleotide sequence ID" value="NZ_VLLI01000014.1"/>
</dbReference>
<sequence length="233" mass="27365">MKLTEQEGELLKQYLSKILKYRETYDELYDHVVTALSHKTTITSFEQSVYDIITDDFGGYDNLMKLEKASKKMAIKDTIKGFLIYFTGYFKFPKLLYTVAGIVMVYYFTLHFQLTLWTVQAICPAMICFPQLYYFVTLIKEFAFLQKRDKKGYVFKPAFKLNVIAAIGTLPVWIFLPFTYWLPPIYLSFWHSPHPVFVTSFLMTSVLYALSLMKLYRDIAISRTHIILAVDKF</sequence>
<protein>
    <submittedName>
        <fullName evidence="2">Uncharacterized protein</fullName>
    </submittedName>
</protein>
<name>A0A562TQU3_9SPHI</name>
<feature type="transmembrane region" description="Helical" evidence="1">
    <location>
        <begin position="157"/>
        <end position="176"/>
    </location>
</feature>
<evidence type="ECO:0000313" key="3">
    <source>
        <dbReference type="Proteomes" id="UP000317010"/>
    </source>
</evidence>
<keyword evidence="3" id="KW-1185">Reference proteome</keyword>
<proteinExistence type="predicted"/>
<evidence type="ECO:0000256" key="1">
    <source>
        <dbReference type="SAM" id="Phobius"/>
    </source>
</evidence>
<dbReference type="AlphaFoldDB" id="A0A562TQU3"/>
<dbReference type="Proteomes" id="UP000317010">
    <property type="component" value="Unassembled WGS sequence"/>
</dbReference>
<feature type="transmembrane region" description="Helical" evidence="1">
    <location>
        <begin position="196"/>
        <end position="216"/>
    </location>
</feature>
<keyword evidence="1" id="KW-1133">Transmembrane helix</keyword>
<keyword evidence="1" id="KW-0812">Transmembrane</keyword>